<feature type="transmembrane region" description="Helical" evidence="6">
    <location>
        <begin position="389"/>
        <end position="414"/>
    </location>
</feature>
<dbReference type="OrthoDB" id="10169404at2759"/>
<dbReference type="GO" id="GO:0022857">
    <property type="term" value="F:transmembrane transporter activity"/>
    <property type="evidence" value="ECO:0007669"/>
    <property type="project" value="InterPro"/>
</dbReference>
<dbReference type="GeneID" id="119743275"/>
<keyword evidence="5 6" id="KW-0472">Membrane</keyword>
<organism evidence="7 8">
    <name type="scientific">Patiria miniata</name>
    <name type="common">Bat star</name>
    <name type="synonym">Asterina miniata</name>
    <dbReference type="NCBI Taxonomy" id="46514"/>
    <lineage>
        <taxon>Eukaryota</taxon>
        <taxon>Metazoa</taxon>
        <taxon>Echinodermata</taxon>
        <taxon>Eleutherozoa</taxon>
        <taxon>Asterozoa</taxon>
        <taxon>Asteroidea</taxon>
        <taxon>Valvatacea</taxon>
        <taxon>Valvatida</taxon>
        <taxon>Asterinidae</taxon>
        <taxon>Patiria</taxon>
    </lineage>
</organism>
<dbReference type="PANTHER" id="PTHR23506:SF23">
    <property type="entry name" value="GH10249P"/>
    <property type="match status" value="1"/>
</dbReference>
<feature type="transmembrane region" description="Helical" evidence="6">
    <location>
        <begin position="365"/>
        <end position="383"/>
    </location>
</feature>
<feature type="transmembrane region" description="Helical" evidence="6">
    <location>
        <begin position="186"/>
        <end position="204"/>
    </location>
</feature>
<dbReference type="RefSeq" id="XP_038075606.1">
    <property type="nucleotide sequence ID" value="XM_038219678.1"/>
</dbReference>
<name>A0A914BIC7_PATMI</name>
<feature type="transmembrane region" description="Helical" evidence="6">
    <location>
        <begin position="276"/>
        <end position="297"/>
    </location>
</feature>
<evidence type="ECO:0000256" key="6">
    <source>
        <dbReference type="SAM" id="Phobius"/>
    </source>
</evidence>
<feature type="transmembrane region" description="Helical" evidence="6">
    <location>
        <begin position="154"/>
        <end position="174"/>
    </location>
</feature>
<protein>
    <recommendedName>
        <fullName evidence="9">Major facilitator superfamily (MFS) profile domain-containing protein</fullName>
    </recommendedName>
</protein>
<dbReference type="Pfam" id="PF07690">
    <property type="entry name" value="MFS_1"/>
    <property type="match status" value="1"/>
</dbReference>
<keyword evidence="3 6" id="KW-0812">Transmembrane</keyword>
<evidence type="ECO:0008006" key="9">
    <source>
        <dbReference type="Google" id="ProtNLM"/>
    </source>
</evidence>
<dbReference type="AlphaFoldDB" id="A0A914BIC7"/>
<dbReference type="SUPFAM" id="SSF103473">
    <property type="entry name" value="MFS general substrate transporter"/>
    <property type="match status" value="1"/>
</dbReference>
<keyword evidence="4 6" id="KW-1133">Transmembrane helix</keyword>
<dbReference type="InterPro" id="IPR036259">
    <property type="entry name" value="MFS_trans_sf"/>
</dbReference>
<comment type="subcellular location">
    <subcellularLocation>
        <location evidence="1">Membrane</location>
        <topology evidence="1">Multi-pass membrane protein</topology>
    </subcellularLocation>
</comment>
<feature type="transmembrane region" description="Helical" evidence="6">
    <location>
        <begin position="94"/>
        <end position="119"/>
    </location>
</feature>
<dbReference type="InterPro" id="IPR011701">
    <property type="entry name" value="MFS"/>
</dbReference>
<feature type="transmembrane region" description="Helical" evidence="6">
    <location>
        <begin position="328"/>
        <end position="353"/>
    </location>
</feature>
<dbReference type="Proteomes" id="UP000887568">
    <property type="component" value="Unplaced"/>
</dbReference>
<accession>A0A914BIC7</accession>
<dbReference type="PANTHER" id="PTHR23506">
    <property type="entry name" value="GH10249P"/>
    <property type="match status" value="1"/>
</dbReference>
<keyword evidence="8" id="KW-1185">Reference proteome</keyword>
<feature type="transmembrane region" description="Helical" evidence="6">
    <location>
        <begin position="304"/>
        <end position="322"/>
    </location>
</feature>
<proteinExistence type="predicted"/>
<dbReference type="GO" id="GO:0016020">
    <property type="term" value="C:membrane"/>
    <property type="evidence" value="ECO:0007669"/>
    <property type="project" value="UniProtKB-SubCell"/>
</dbReference>
<evidence type="ECO:0000313" key="8">
    <source>
        <dbReference type="Proteomes" id="UP000887568"/>
    </source>
</evidence>
<evidence type="ECO:0000256" key="5">
    <source>
        <dbReference type="ARBA" id="ARBA00023136"/>
    </source>
</evidence>
<dbReference type="InterPro" id="IPR050930">
    <property type="entry name" value="MFS_Vesicular_Transporter"/>
</dbReference>
<sequence>MADISGKTKWLRIATSIGALYLESCLHGAVVPIVAEWDWAATDVPLTTNRSQTNGNEETRASFAIGAIFLSTGLVEIGLSPIAGMTADRFGFDVVILIGLLIGILKCLLFGLLGTSIVIVSTNRVLQGALSACTQTIAMARIRDVYAKASPECANVMAIALCKMAFSFFAGLVIGELYGYLKYRVFLLFLPISLLLIIGVLITFRNDNFHSKDESNGKDECEQNSSGAVRWRVICDVQLMIVTTCCMFSNLGQSSLEPSFAVWMKSSFEAGPESTGVILGLCGVASITASLVSAQILPTLQYRSWIFCMASLCTAGVPLLLVNFSPNTIVAGVALCTHLSGATAARFTLLMMCSTIANSRYPQSYGLVFAMLNVGWAASFLLGPLLASYLFGSVCVICIIGAACIASSLLTVILQTLDSKQGPNIMDCFPNDYPKYQIVTSTGGPPLSYEEEIQQPKD</sequence>
<dbReference type="EnsemblMetazoa" id="XM_038219678.1">
    <property type="protein sequence ID" value="XP_038075606.1"/>
    <property type="gene ID" value="LOC119743275"/>
</dbReference>
<reference evidence="7" key="1">
    <citation type="submission" date="2022-11" db="UniProtKB">
        <authorList>
            <consortium name="EnsemblMetazoa"/>
        </authorList>
    </citation>
    <scope>IDENTIFICATION</scope>
</reference>
<evidence type="ECO:0000256" key="4">
    <source>
        <dbReference type="ARBA" id="ARBA00022989"/>
    </source>
</evidence>
<evidence type="ECO:0000313" key="7">
    <source>
        <dbReference type="EnsemblMetazoa" id="XP_038075606.1"/>
    </source>
</evidence>
<evidence type="ECO:0000256" key="1">
    <source>
        <dbReference type="ARBA" id="ARBA00004141"/>
    </source>
</evidence>
<evidence type="ECO:0000256" key="3">
    <source>
        <dbReference type="ARBA" id="ARBA00022692"/>
    </source>
</evidence>
<feature type="transmembrane region" description="Helical" evidence="6">
    <location>
        <begin position="61"/>
        <end position="82"/>
    </location>
</feature>
<keyword evidence="2" id="KW-0813">Transport</keyword>
<dbReference type="Gene3D" id="1.20.1250.20">
    <property type="entry name" value="MFS general substrate transporter like domains"/>
    <property type="match status" value="2"/>
</dbReference>
<evidence type="ECO:0000256" key="2">
    <source>
        <dbReference type="ARBA" id="ARBA00022448"/>
    </source>
</evidence>